<keyword evidence="1" id="KW-0812">Transmembrane</keyword>
<dbReference type="eggNOG" id="ENOG5033ZCZ">
    <property type="taxonomic scope" value="Bacteria"/>
</dbReference>
<protein>
    <submittedName>
        <fullName evidence="2">Uncharacterized protein</fullName>
    </submittedName>
</protein>
<reference evidence="2 3" key="1">
    <citation type="journal article" date="2014" name="Genome Announc.">
        <title>Draft genome sequences of the altered schaedler flora, a defined bacterial community from gnotobiotic mice.</title>
        <authorList>
            <person name="Wannemuehler M.J."/>
            <person name="Overstreet A.M."/>
            <person name="Ward D.V."/>
            <person name="Phillips G.J."/>
        </authorList>
    </citation>
    <scope>NUCLEOTIDE SEQUENCE [LARGE SCALE GENOMIC DNA]</scope>
    <source>
        <strain evidence="2 3">ASF492</strain>
    </source>
</reference>
<dbReference type="EMBL" id="AQFT01000074">
    <property type="protein sequence ID" value="EMZ27021.1"/>
    <property type="molecule type" value="Genomic_DNA"/>
</dbReference>
<feature type="transmembrane region" description="Helical" evidence="1">
    <location>
        <begin position="72"/>
        <end position="101"/>
    </location>
</feature>
<dbReference type="HOGENOM" id="CLU_163929_0_0_9"/>
<feature type="transmembrane region" description="Helical" evidence="1">
    <location>
        <begin position="12"/>
        <end position="32"/>
    </location>
</feature>
<comment type="caution">
    <text evidence="2">The sequence shown here is derived from an EMBL/GenBank/DDBJ whole genome shotgun (WGS) entry which is preliminary data.</text>
</comment>
<proteinExistence type="predicted"/>
<keyword evidence="1" id="KW-1133">Transmembrane helix</keyword>
<dbReference type="PATRIC" id="fig|1235802.3.peg.2622"/>
<name>N2AG97_9FIRM</name>
<gene>
    <name evidence="2" type="ORF">C823_02480</name>
</gene>
<evidence type="ECO:0000256" key="1">
    <source>
        <dbReference type="SAM" id="Phobius"/>
    </source>
</evidence>
<organism evidence="2 3">
    <name type="scientific">Eubacterium plexicaudatum ASF492</name>
    <dbReference type="NCBI Taxonomy" id="1235802"/>
    <lineage>
        <taxon>Bacteria</taxon>
        <taxon>Bacillati</taxon>
        <taxon>Bacillota</taxon>
        <taxon>Clostridia</taxon>
        <taxon>Eubacteriales</taxon>
        <taxon>Eubacteriaceae</taxon>
        <taxon>Eubacterium</taxon>
    </lineage>
</organism>
<dbReference type="Proteomes" id="UP000012589">
    <property type="component" value="Unassembled WGS sequence"/>
</dbReference>
<accession>N2AG97</accession>
<feature type="transmembrane region" description="Helical" evidence="1">
    <location>
        <begin position="38"/>
        <end position="60"/>
    </location>
</feature>
<dbReference type="AlphaFoldDB" id="N2AG97"/>
<keyword evidence="3" id="KW-1185">Reference proteome</keyword>
<evidence type="ECO:0000313" key="3">
    <source>
        <dbReference type="Proteomes" id="UP000012589"/>
    </source>
</evidence>
<evidence type="ECO:0000313" key="2">
    <source>
        <dbReference type="EMBL" id="EMZ27021.1"/>
    </source>
</evidence>
<dbReference type="STRING" id="1235802.C823_02480"/>
<keyword evidence="1" id="KW-0472">Membrane</keyword>
<sequence length="106" mass="11928">MKYRKPASKKLMLLPLILGISSFFTFALYYYSANHAPYAYTDIIIVGPILSFIGVIISIVTRKSRKLYPTLWTSGLVICLFGFIICVLIIVLLIMIMAAAFNGTWL</sequence>